<evidence type="ECO:0000259" key="4">
    <source>
        <dbReference type="Pfam" id="PF13087"/>
    </source>
</evidence>
<dbReference type="Pfam" id="PF11784">
    <property type="entry name" value="DUF3320"/>
    <property type="match status" value="1"/>
</dbReference>
<dbReference type="Gene3D" id="3.40.960.10">
    <property type="entry name" value="VSR Endonuclease"/>
    <property type="match status" value="1"/>
</dbReference>
<dbReference type="PANTHER" id="PTHR10887:SF495">
    <property type="entry name" value="HELICASE SENATAXIN ISOFORM X1-RELATED"/>
    <property type="match status" value="1"/>
</dbReference>
<dbReference type="Pfam" id="PF13087">
    <property type="entry name" value="AAA_12"/>
    <property type="match status" value="1"/>
</dbReference>
<evidence type="ECO:0000259" key="3">
    <source>
        <dbReference type="Pfam" id="PF13086"/>
    </source>
</evidence>
<dbReference type="InterPro" id="IPR049468">
    <property type="entry name" value="Restrct_endonuc-II-like_dom"/>
</dbReference>
<keyword evidence="7" id="KW-1185">Reference proteome</keyword>
<feature type="domain" description="DNA2/NAM7 helicase helicase" evidence="3">
    <location>
        <begin position="308"/>
        <end position="435"/>
    </location>
</feature>
<feature type="compositionally biased region" description="Basic and acidic residues" evidence="1">
    <location>
        <begin position="1364"/>
        <end position="1377"/>
    </location>
</feature>
<feature type="region of interest" description="Disordered" evidence="1">
    <location>
        <begin position="1364"/>
        <end position="1443"/>
    </location>
</feature>
<dbReference type="InterPro" id="IPR041677">
    <property type="entry name" value="DNA2/NAM7_AAA_11"/>
</dbReference>
<name>A0ABZ1C136_9FIRM</name>
<dbReference type="InterPro" id="IPR011335">
    <property type="entry name" value="Restrct_endonuc-II-like"/>
</dbReference>
<dbReference type="InterPro" id="IPR047187">
    <property type="entry name" value="SF1_C_Upf1"/>
</dbReference>
<protein>
    <submittedName>
        <fullName evidence="6">DUF3320 domain-containing protein</fullName>
    </submittedName>
</protein>
<gene>
    <name evidence="6" type="ORF">U7230_07380</name>
</gene>
<dbReference type="PANTHER" id="PTHR10887">
    <property type="entry name" value="DNA2/NAM7 HELICASE FAMILY"/>
    <property type="match status" value="1"/>
</dbReference>
<dbReference type="Proteomes" id="UP001332192">
    <property type="component" value="Chromosome"/>
</dbReference>
<dbReference type="InterPro" id="IPR045055">
    <property type="entry name" value="DNA2/NAM7-like"/>
</dbReference>
<dbReference type="CDD" id="cd18808">
    <property type="entry name" value="SF1_C_Upf1"/>
    <property type="match status" value="1"/>
</dbReference>
<dbReference type="InterPro" id="IPR027417">
    <property type="entry name" value="P-loop_NTPase"/>
</dbReference>
<feature type="domain" description="DUF3320" evidence="2">
    <location>
        <begin position="1468"/>
        <end position="1512"/>
    </location>
</feature>
<evidence type="ECO:0000256" key="1">
    <source>
        <dbReference type="SAM" id="MobiDB-lite"/>
    </source>
</evidence>
<dbReference type="RefSeq" id="WP_324718077.1">
    <property type="nucleotide sequence ID" value="NZ_CP141615.1"/>
</dbReference>
<evidence type="ECO:0000259" key="5">
    <source>
        <dbReference type="Pfam" id="PF18741"/>
    </source>
</evidence>
<dbReference type="InterPro" id="IPR021754">
    <property type="entry name" value="DUF3320"/>
</dbReference>
<reference evidence="6 7" key="1">
    <citation type="journal article" date="2024" name="Front. Microbiol.">
        <title>Novel thermophilic genera Geochorda gen. nov. and Carboxydochorda gen. nov. from the deep terrestrial subsurface reveal the ecophysiological diversity in the class Limnochordia.</title>
        <authorList>
            <person name="Karnachuk O.V."/>
            <person name="Lukina A.P."/>
            <person name="Avakyan M.R."/>
            <person name="Kadnikov V.V."/>
            <person name="Begmatov S."/>
            <person name="Beletsky A.V."/>
            <person name="Vlasova K.G."/>
            <person name="Novikov A.A."/>
            <person name="Shcherbakova V.A."/>
            <person name="Mardanov A.V."/>
            <person name="Ravin N.V."/>
        </authorList>
    </citation>
    <scope>NUCLEOTIDE SEQUENCE [LARGE SCALE GENOMIC DNA]</scope>
    <source>
        <strain evidence="6 7">L945</strain>
    </source>
</reference>
<evidence type="ECO:0000313" key="6">
    <source>
        <dbReference type="EMBL" id="WRP18805.1"/>
    </source>
</evidence>
<feature type="domain" description="Restriction endonuclease type II-like" evidence="5">
    <location>
        <begin position="1261"/>
        <end position="1358"/>
    </location>
</feature>
<dbReference type="InterPro" id="IPR025103">
    <property type="entry name" value="DUF4011"/>
</dbReference>
<dbReference type="SUPFAM" id="SSF52540">
    <property type="entry name" value="P-loop containing nucleoside triphosphate hydrolases"/>
    <property type="match status" value="2"/>
</dbReference>
<dbReference type="Pfam" id="PF18741">
    <property type="entry name" value="MTES_1575"/>
    <property type="match status" value="1"/>
</dbReference>
<dbReference type="SUPFAM" id="SSF52980">
    <property type="entry name" value="Restriction endonuclease-like"/>
    <property type="match status" value="1"/>
</dbReference>
<dbReference type="InterPro" id="IPR041679">
    <property type="entry name" value="DNA2/NAM7-like_C"/>
</dbReference>
<feature type="compositionally biased region" description="Basic and acidic residues" evidence="1">
    <location>
        <begin position="1390"/>
        <end position="1399"/>
    </location>
</feature>
<dbReference type="Pfam" id="PF13195">
    <property type="entry name" value="DUF4011"/>
    <property type="match status" value="1"/>
</dbReference>
<evidence type="ECO:0000259" key="2">
    <source>
        <dbReference type="Pfam" id="PF11784"/>
    </source>
</evidence>
<dbReference type="Gene3D" id="3.40.50.300">
    <property type="entry name" value="P-loop containing nucleotide triphosphate hydrolases"/>
    <property type="match status" value="3"/>
</dbReference>
<evidence type="ECO:0000313" key="7">
    <source>
        <dbReference type="Proteomes" id="UP001332192"/>
    </source>
</evidence>
<organism evidence="6 7">
    <name type="scientific">Carboxydichorda subterranea</name>
    <dbReference type="NCBI Taxonomy" id="3109565"/>
    <lineage>
        <taxon>Bacteria</taxon>
        <taxon>Bacillati</taxon>
        <taxon>Bacillota</taxon>
        <taxon>Limnochordia</taxon>
        <taxon>Limnochordales</taxon>
        <taxon>Geochordaceae</taxon>
        <taxon>Carboxydichorda</taxon>
    </lineage>
</organism>
<feature type="compositionally biased region" description="Gly residues" evidence="1">
    <location>
        <begin position="1426"/>
        <end position="1440"/>
    </location>
</feature>
<accession>A0ABZ1C136</accession>
<sequence length="1635" mass="181498">MTQQVTEGATIDQRAIQQAGRYIADWKRSLLDLSRRNRLIDFHKGFATRVQITSPGLSALYAALVVEERQLAFPYVRGITIEDLDLGETVEPGVRAVPGDLELAPPVATPKDVRDLHRKLQRLRRNTRTIYEEQGVHTLFVALGMLEWRETESAEERVHSPLLLIPVHLDRSEQRYVLRPHEDGPEVNPTLEYRLQREFGIALPALDTNGEPAEPGAAMDQFLGKAREAVRPKGWAVLEQAWLAQFAFYKLPMYRDLEAPGVAERAAAHPVVAALCGLRERSELAPVDVRKVEEESARPEVFPVADADSSQLEVMEQARQGRTIVVQGPPGTGKSQTILNLIAQALRDGRKVLFVSEKRAALEVVYARLQGLGLADLCLDLHSSRASRKAVVEELQASLARLKAWRTRANKDEFEEYRRVRAQLNQYVEELHKPRDRQGRSAFQVHGTLARLHEVPFVDAPLPFDRPLEVERDRENAVFELVRQVARLGVWDEERTHPWREAAAPEDFIPIAEAVSSAYGALRRATEGLLGVANAVFEFTGERVETARHLEERLELLRGLARMPDATIQPAWLMLEEAGRRAMVGFARSVEEHARRRREGAAYLRGVGVNPGGEPGQEPDIEAGEVRALHSVLEKVSKRPWLRRVMAEWKVQRRLARLIGRKLRRSEAVGVVRALFAVQESRAWIDAHAGRIRGELGIEPGTDDWNPEAAVRAVEWAAATVQAGGGHLSERLRERLVREAPQVIRRTASSLIEAALRALDEWRSAAGAEPVVRCFPEGFGGRSFGEVSLDELRDNAATWEREAGRLPEWIEHRRLMRKAEEAGLSAFFAACRAKGLSAGRLFDGFRRAYFARWLRAAYGESEVLRSFPGHAWEEIRRRFQELDEQLQKQAVIATFEAVAARLPDPLPASERTVLAREAHKKRRHLPLRKLSPLIPNLLLAVKPCLMMSPLSVATYLPKELFRFDLVIFDEASQLPPGDAVGVLLRGGQAVIFGDNKQLPPTDFFRAHAEGEEDEPDAQDYESILDIASVYFPGPMLKWHYRSRDERLIAFSNRYFYDRQLITFPAPGTDGVATGVSFVHVPDGVFGKGGSRTNRVEAERVAQLVLEHCRTTSGLSLGIITMSIEQRDAVEEALRRLLRAHPQVKLPDKEEFFVKNLETVQGDERDVIVLSVGYGPSEPGGTPSLNFGPLNRMGGDRRLNVAITRARYRMIVVSSMTPEQLAGVVGQARWDGPKMLAGYLRYAKDGGVDADARGTGQPESEFEEAVRDALVGRGYEVDCQVGVSGYRIDLAVRDPDLPGRYIVGIECDGATYHSARTARDRDRIRQVALENLGWKILRVWSTGWIRDPARATERLVEAIERVRGGEGRADGNDGRASGDRPAYGADGSAQGDDRPAHRNDGPAQGKDGRPLNAMRSGDTGGAPSSDGAGGSSGDAGRGAGGAPDSVVRLPAYRAYQGGRDLVRASAIVDEHPDDLAELTRQVVEVEAPVHVEQLYERLRGLYGHSRAGKRIRDALSRAVSRAVRRGWVSKQGDFLWKANRESSGAPPRGPGDVARPPEHICAEEWEAAVLEVLGQLGATERSRAARAIASAVLGYSRISARARDHVTEAIDRLVAKGRLLDLHGVLHVKPLERSSP</sequence>
<dbReference type="Pfam" id="PF13086">
    <property type="entry name" value="AAA_11"/>
    <property type="match status" value="1"/>
</dbReference>
<proteinExistence type="predicted"/>
<feature type="domain" description="DNA2/NAM7 helicase-like C-terminal" evidence="4">
    <location>
        <begin position="1035"/>
        <end position="1214"/>
    </location>
</feature>
<dbReference type="EMBL" id="CP141615">
    <property type="protein sequence ID" value="WRP18805.1"/>
    <property type="molecule type" value="Genomic_DNA"/>
</dbReference>